<dbReference type="EMBL" id="BKAJ01000188">
    <property type="protein sequence ID" value="GEP60902.1"/>
    <property type="molecule type" value="Genomic_DNA"/>
</dbReference>
<dbReference type="Proteomes" id="UP000321058">
    <property type="component" value="Unassembled WGS sequence"/>
</dbReference>
<keyword evidence="2" id="KW-1185">Reference proteome</keyword>
<evidence type="ECO:0000313" key="1">
    <source>
        <dbReference type="EMBL" id="GEP60902.1"/>
    </source>
</evidence>
<sequence length="149" mass="16400">MRAIDTANATTTPQQAEAFISGKTWRSTESSSGQHIHYSAPDGRDFAWFRGEERILAGEWRIETATDSKGQTVTRLCLRYPGDPVHPISKTAGDQWYCRAAGSVFHWIPERVDGDVLGLAGRTQAPFALTLSNLTITQLKARANPAANR</sequence>
<evidence type="ECO:0000313" key="2">
    <source>
        <dbReference type="Proteomes" id="UP000321058"/>
    </source>
</evidence>
<reference evidence="1 2" key="1">
    <citation type="submission" date="2019-07" db="EMBL/GenBank/DDBJ databases">
        <title>Whole genome shotgun sequence of Reyranella soli NBRC 108950.</title>
        <authorList>
            <person name="Hosoyama A."/>
            <person name="Uohara A."/>
            <person name="Ohji S."/>
            <person name="Ichikawa N."/>
        </authorList>
    </citation>
    <scope>NUCLEOTIDE SEQUENCE [LARGE SCALE GENOMIC DNA]</scope>
    <source>
        <strain evidence="1 2">NBRC 108950</strain>
    </source>
</reference>
<protein>
    <submittedName>
        <fullName evidence="1">Uncharacterized protein</fullName>
    </submittedName>
</protein>
<accession>A0A512NPQ2</accession>
<name>A0A512NPQ2_9HYPH</name>
<dbReference type="AlphaFoldDB" id="A0A512NPQ2"/>
<gene>
    <name evidence="1" type="ORF">RSO01_80680</name>
</gene>
<proteinExistence type="predicted"/>
<organism evidence="1 2">
    <name type="scientific">Reyranella soli</name>
    <dbReference type="NCBI Taxonomy" id="1230389"/>
    <lineage>
        <taxon>Bacteria</taxon>
        <taxon>Pseudomonadati</taxon>
        <taxon>Pseudomonadota</taxon>
        <taxon>Alphaproteobacteria</taxon>
        <taxon>Hyphomicrobiales</taxon>
        <taxon>Reyranellaceae</taxon>
        <taxon>Reyranella</taxon>
    </lineage>
</organism>
<comment type="caution">
    <text evidence="1">The sequence shown here is derived from an EMBL/GenBank/DDBJ whole genome shotgun (WGS) entry which is preliminary data.</text>
</comment>